<organism evidence="5 6">
    <name type="scientific">Galdieria partita</name>
    <dbReference type="NCBI Taxonomy" id="83374"/>
    <lineage>
        <taxon>Eukaryota</taxon>
        <taxon>Rhodophyta</taxon>
        <taxon>Bangiophyceae</taxon>
        <taxon>Galdieriales</taxon>
        <taxon>Galdieriaceae</taxon>
        <taxon>Galdieria</taxon>
    </lineage>
</organism>
<protein>
    <recommendedName>
        <fullName evidence="4">DIRP domain-containing protein</fullName>
    </recommendedName>
</protein>
<gene>
    <name evidence="5" type="ORF">GpartN1_g3913.t1</name>
</gene>
<keyword evidence="2" id="KW-0539">Nucleus</keyword>
<dbReference type="Gene3D" id="2.30.30.140">
    <property type="match status" value="1"/>
</dbReference>
<feature type="compositionally biased region" description="Polar residues" evidence="3">
    <location>
        <begin position="153"/>
        <end position="164"/>
    </location>
</feature>
<dbReference type="PANTHER" id="PTHR21689">
    <property type="entry name" value="LIN-9"/>
    <property type="match status" value="1"/>
</dbReference>
<dbReference type="AlphaFoldDB" id="A0A9C7PYC0"/>
<dbReference type="SMART" id="SM01135">
    <property type="entry name" value="DIRP"/>
    <property type="match status" value="1"/>
</dbReference>
<evidence type="ECO:0000256" key="2">
    <source>
        <dbReference type="ARBA" id="ARBA00023242"/>
    </source>
</evidence>
<dbReference type="GO" id="GO:0006357">
    <property type="term" value="P:regulation of transcription by RNA polymerase II"/>
    <property type="evidence" value="ECO:0007669"/>
    <property type="project" value="TreeGrafter"/>
</dbReference>
<feature type="region of interest" description="Disordered" evidence="3">
    <location>
        <begin position="149"/>
        <end position="205"/>
    </location>
</feature>
<dbReference type="InterPro" id="IPR010561">
    <property type="entry name" value="LIN-9/ALY1"/>
</dbReference>
<dbReference type="EMBL" id="BQMJ01000030">
    <property type="protein sequence ID" value="GJQ12122.1"/>
    <property type="molecule type" value="Genomic_DNA"/>
</dbReference>
<proteinExistence type="predicted"/>
<dbReference type="GO" id="GO:0051726">
    <property type="term" value="P:regulation of cell cycle"/>
    <property type="evidence" value="ECO:0007669"/>
    <property type="project" value="TreeGrafter"/>
</dbReference>
<dbReference type="GO" id="GO:0006351">
    <property type="term" value="P:DNA-templated transcription"/>
    <property type="evidence" value="ECO:0007669"/>
    <property type="project" value="InterPro"/>
</dbReference>
<dbReference type="GO" id="GO:0017053">
    <property type="term" value="C:transcription repressor complex"/>
    <property type="evidence" value="ECO:0007669"/>
    <property type="project" value="InterPro"/>
</dbReference>
<dbReference type="Proteomes" id="UP001061958">
    <property type="component" value="Unassembled WGS sequence"/>
</dbReference>
<evidence type="ECO:0000313" key="5">
    <source>
        <dbReference type="EMBL" id="GJQ12122.1"/>
    </source>
</evidence>
<sequence length="683" mass="77930">MELGRKKKAEQLESCNSEPPSMRSEQDWNSNNVYAKRPDLFTDQELWSVSRLCTAFEVWRRKDLSNNEKLKRINGAKISRNMERKLGSTISQQLSFFVSDEEAQKYSITWEDLERLYLFCGPYLSLPQANIAGFLDLVAGQFKEINKDDANQGVDTSNPESSPGNRIEASPYGCQKGENGTKDNVPMKSSDFSIDLEKTKSSPQYKRARTRNLVENNDNSSYSLFQRIPETTSSRKESSVEPTKVGVTYGTENFQVPGTASSSTSKYGHDESNRKHLAADWEVVSSTVHSYRFRGRPAIEAHPKKMSVECHSNYTTLDTGRTARNVLEQVLSMDTGIVRWCFMEFFDSYVDCTYLNFSEFSDVLEKEMGIDSNILLSNKEWSFLRKAMCDIFSSGTKPRRLSKNFLLEERQRLCDYRNLVRQYMFGSQQVEFYPWAPCPSKPLTVGSKVIARNWKRGEVYSAYVVTLNPSREEITVKFDEAQLASSSVKDTDVMLPDSAARLSNEDENTASSTWYTCSKDNQLNSEYLLKKLQNLQAAEEELNSFDTIIPQDSKAILEILKRKSQIASLNLECDELFLQTFPHIRECHDLKYLSQISDILLKGITRDDKFFQGNVHSLMVSLINVLLSAFQVVNFSTVESLEDHTSQMLLMSSVQSLEKLLTSKNKQSFAILMESVKQLFSTL</sequence>
<reference evidence="5" key="1">
    <citation type="journal article" date="2022" name="Proc. Natl. Acad. Sci. U.S.A.">
        <title>Life cycle and functional genomics of the unicellular red alga Galdieria for elucidating algal and plant evolution and industrial use.</title>
        <authorList>
            <person name="Hirooka S."/>
            <person name="Itabashi T."/>
            <person name="Ichinose T.M."/>
            <person name="Onuma R."/>
            <person name="Fujiwara T."/>
            <person name="Yamashita S."/>
            <person name="Jong L.W."/>
            <person name="Tomita R."/>
            <person name="Iwane A.H."/>
            <person name="Miyagishima S.Y."/>
        </authorList>
    </citation>
    <scope>NUCLEOTIDE SEQUENCE</scope>
    <source>
        <strain evidence="5">NBRC 102759</strain>
    </source>
</reference>
<keyword evidence="6" id="KW-1185">Reference proteome</keyword>
<evidence type="ECO:0000256" key="3">
    <source>
        <dbReference type="SAM" id="MobiDB-lite"/>
    </source>
</evidence>
<dbReference type="Pfam" id="PF06584">
    <property type="entry name" value="DIRP"/>
    <property type="match status" value="1"/>
</dbReference>
<reference evidence="5" key="2">
    <citation type="submission" date="2022-01" db="EMBL/GenBank/DDBJ databases">
        <authorList>
            <person name="Hirooka S."/>
            <person name="Miyagishima S.Y."/>
        </authorList>
    </citation>
    <scope>NUCLEOTIDE SEQUENCE</scope>
    <source>
        <strain evidence="5">NBRC 102759</strain>
    </source>
</reference>
<comment type="caution">
    <text evidence="5">The sequence shown here is derived from an EMBL/GenBank/DDBJ whole genome shotgun (WGS) entry which is preliminary data.</text>
</comment>
<comment type="subcellular location">
    <subcellularLocation>
        <location evidence="1">Nucleus</location>
    </subcellularLocation>
</comment>
<accession>A0A9C7PYC0</accession>
<evidence type="ECO:0000259" key="4">
    <source>
        <dbReference type="SMART" id="SM01135"/>
    </source>
</evidence>
<dbReference type="GO" id="GO:0003677">
    <property type="term" value="F:DNA binding"/>
    <property type="evidence" value="ECO:0007669"/>
    <property type="project" value="TreeGrafter"/>
</dbReference>
<dbReference type="OrthoDB" id="2339771at2759"/>
<dbReference type="GO" id="GO:0005654">
    <property type="term" value="C:nucleoplasm"/>
    <property type="evidence" value="ECO:0007669"/>
    <property type="project" value="TreeGrafter"/>
</dbReference>
<evidence type="ECO:0000256" key="1">
    <source>
        <dbReference type="ARBA" id="ARBA00004123"/>
    </source>
</evidence>
<feature type="domain" description="DIRP" evidence="4">
    <location>
        <begin position="346"/>
        <end position="455"/>
    </location>
</feature>
<dbReference type="InterPro" id="IPR033471">
    <property type="entry name" value="DIRP"/>
</dbReference>
<feature type="region of interest" description="Disordered" evidence="3">
    <location>
        <begin position="1"/>
        <end position="29"/>
    </location>
</feature>
<evidence type="ECO:0000313" key="6">
    <source>
        <dbReference type="Proteomes" id="UP001061958"/>
    </source>
</evidence>
<dbReference type="PANTHER" id="PTHR21689:SF2">
    <property type="entry name" value="PROTEIN LIN-9 HOMOLOG"/>
    <property type="match status" value="1"/>
</dbReference>
<name>A0A9C7PYC0_9RHOD</name>